<dbReference type="SMART" id="SM00850">
    <property type="entry name" value="LytTR"/>
    <property type="match status" value="1"/>
</dbReference>
<organism evidence="5 6">
    <name type="scientific">Nesterenkonia lacusekhoensis</name>
    <dbReference type="NCBI Taxonomy" id="150832"/>
    <lineage>
        <taxon>Bacteria</taxon>
        <taxon>Bacillati</taxon>
        <taxon>Actinomycetota</taxon>
        <taxon>Actinomycetes</taxon>
        <taxon>Micrococcales</taxon>
        <taxon>Micrococcaceae</taxon>
        <taxon>Nesterenkonia</taxon>
    </lineage>
</organism>
<accession>A0ABS4T3Q7</accession>
<evidence type="ECO:0000256" key="1">
    <source>
        <dbReference type="PROSITE-ProRule" id="PRU00169"/>
    </source>
</evidence>
<dbReference type="Gene3D" id="2.40.50.40">
    <property type="match status" value="1"/>
</dbReference>
<feature type="domain" description="HTH LytTR-type" evidence="4">
    <location>
        <begin position="175"/>
        <end position="280"/>
    </location>
</feature>
<comment type="caution">
    <text evidence="5">The sequence shown here is derived from an EMBL/GenBank/DDBJ whole genome shotgun (WGS) entry which is preliminary data.</text>
</comment>
<gene>
    <name evidence="5" type="ORF">JOF45_002109</name>
</gene>
<keyword evidence="6" id="KW-1185">Reference proteome</keyword>
<dbReference type="Proteomes" id="UP001519331">
    <property type="component" value="Unassembled WGS sequence"/>
</dbReference>
<evidence type="ECO:0000259" key="3">
    <source>
        <dbReference type="PROSITE" id="PS50110"/>
    </source>
</evidence>
<dbReference type="InterPro" id="IPR046947">
    <property type="entry name" value="LytR-like"/>
</dbReference>
<dbReference type="Pfam" id="PF04397">
    <property type="entry name" value="LytTR"/>
    <property type="match status" value="1"/>
</dbReference>
<reference evidence="5 6" key="1">
    <citation type="submission" date="2021-03" db="EMBL/GenBank/DDBJ databases">
        <title>Sequencing the genomes of 1000 actinobacteria strains.</title>
        <authorList>
            <person name="Klenk H.-P."/>
        </authorList>
    </citation>
    <scope>NUCLEOTIDE SEQUENCE [LARGE SCALE GENOMIC DNA]</scope>
    <source>
        <strain evidence="5 6">DSM 12544</strain>
    </source>
</reference>
<feature type="modified residue" description="4-aspartylphosphate" evidence="1">
    <location>
        <position position="61"/>
    </location>
</feature>
<dbReference type="InterPro" id="IPR007492">
    <property type="entry name" value="LytTR_DNA-bd_dom"/>
</dbReference>
<dbReference type="InterPro" id="IPR001789">
    <property type="entry name" value="Sig_transdc_resp-reg_receiver"/>
</dbReference>
<keyword evidence="5" id="KW-0238">DNA-binding</keyword>
<dbReference type="Pfam" id="PF00072">
    <property type="entry name" value="Response_reg"/>
    <property type="match status" value="1"/>
</dbReference>
<dbReference type="GO" id="GO:0003677">
    <property type="term" value="F:DNA binding"/>
    <property type="evidence" value="ECO:0007669"/>
    <property type="project" value="UniProtKB-KW"/>
</dbReference>
<dbReference type="PANTHER" id="PTHR37299:SF1">
    <property type="entry name" value="STAGE 0 SPORULATION PROTEIN A HOMOLOG"/>
    <property type="match status" value="1"/>
</dbReference>
<dbReference type="SUPFAM" id="SSF52172">
    <property type="entry name" value="CheY-like"/>
    <property type="match status" value="1"/>
</dbReference>
<sequence>MQPRALIVDDEAPAREELRFLIEGLGDLDGAGPVQVVGEATNGEEALLLLTSLDYDLVFLDIRMPGLTGLDVARELRDQARRPQIIFTTAYPDHAVDAFDLAATDYLVKPFDAERFRRAVERALGFGPDRPAAEAAADQAQDQTSGQDAGARPGQLTREAPPQTPRQAEPQLVRIPVQKDGRTVLVQGGSIVYAAASRGYSSLKLADERVLVSFSLNELERRLQGHFCRVHRSYLVNLRYVRELVPDFRGTLVLVMNDRQRSRVEVSRRHSRELRRRLGLRD</sequence>
<dbReference type="InterPro" id="IPR011006">
    <property type="entry name" value="CheY-like_superfamily"/>
</dbReference>
<evidence type="ECO:0000313" key="6">
    <source>
        <dbReference type="Proteomes" id="UP001519331"/>
    </source>
</evidence>
<evidence type="ECO:0000313" key="5">
    <source>
        <dbReference type="EMBL" id="MBP2319090.1"/>
    </source>
</evidence>
<proteinExistence type="predicted"/>
<feature type="domain" description="Response regulatory" evidence="3">
    <location>
        <begin position="4"/>
        <end position="124"/>
    </location>
</feature>
<dbReference type="PANTHER" id="PTHR37299">
    <property type="entry name" value="TRANSCRIPTIONAL REGULATOR-RELATED"/>
    <property type="match status" value="1"/>
</dbReference>
<dbReference type="Gene3D" id="2.20.25.10">
    <property type="match status" value="1"/>
</dbReference>
<feature type="region of interest" description="Disordered" evidence="2">
    <location>
        <begin position="130"/>
        <end position="174"/>
    </location>
</feature>
<feature type="compositionally biased region" description="Low complexity" evidence="2">
    <location>
        <begin position="133"/>
        <end position="151"/>
    </location>
</feature>
<dbReference type="EMBL" id="JAGINX010000001">
    <property type="protein sequence ID" value="MBP2319090.1"/>
    <property type="molecule type" value="Genomic_DNA"/>
</dbReference>
<evidence type="ECO:0000256" key="2">
    <source>
        <dbReference type="SAM" id="MobiDB-lite"/>
    </source>
</evidence>
<dbReference type="PROSITE" id="PS50110">
    <property type="entry name" value="RESPONSE_REGULATORY"/>
    <property type="match status" value="1"/>
</dbReference>
<dbReference type="RefSeq" id="WP_210049688.1">
    <property type="nucleotide sequence ID" value="NZ_JAGINX010000001.1"/>
</dbReference>
<protein>
    <submittedName>
        <fullName evidence="5">DNA-binding LytR/AlgR family response regulator</fullName>
    </submittedName>
</protein>
<dbReference type="SMART" id="SM00448">
    <property type="entry name" value="REC"/>
    <property type="match status" value="1"/>
</dbReference>
<keyword evidence="1" id="KW-0597">Phosphoprotein</keyword>
<name>A0ABS4T3Q7_9MICC</name>
<dbReference type="Gene3D" id="3.40.50.2300">
    <property type="match status" value="1"/>
</dbReference>
<evidence type="ECO:0000259" key="4">
    <source>
        <dbReference type="PROSITE" id="PS50930"/>
    </source>
</evidence>
<dbReference type="PROSITE" id="PS50930">
    <property type="entry name" value="HTH_LYTTR"/>
    <property type="match status" value="1"/>
</dbReference>